<dbReference type="PROSITE" id="PS00138">
    <property type="entry name" value="SUBTILASE_SER"/>
    <property type="match status" value="1"/>
</dbReference>
<keyword evidence="10" id="KW-1185">Reference proteome</keyword>
<evidence type="ECO:0000259" key="8">
    <source>
        <dbReference type="PROSITE" id="PS51272"/>
    </source>
</evidence>
<protein>
    <submittedName>
        <fullName evidence="9">Peptidase S8</fullName>
    </submittedName>
</protein>
<dbReference type="GO" id="GO:0006508">
    <property type="term" value="P:proteolysis"/>
    <property type="evidence" value="ECO:0007669"/>
    <property type="project" value="UniProtKB-KW"/>
</dbReference>
<evidence type="ECO:0000256" key="5">
    <source>
        <dbReference type="PIRSR" id="PIRSR615500-1"/>
    </source>
</evidence>
<dbReference type="Gene3D" id="3.40.50.200">
    <property type="entry name" value="Peptidase S8/S53 domain"/>
    <property type="match status" value="1"/>
</dbReference>
<dbReference type="HOGENOM" id="CLU_344477_0_0_6"/>
<evidence type="ECO:0000256" key="3">
    <source>
        <dbReference type="ARBA" id="ARBA00022801"/>
    </source>
</evidence>
<dbReference type="Pfam" id="PF00082">
    <property type="entry name" value="Peptidase_S8"/>
    <property type="match status" value="1"/>
</dbReference>
<evidence type="ECO:0000313" key="10">
    <source>
        <dbReference type="Proteomes" id="UP000034071"/>
    </source>
</evidence>
<dbReference type="OrthoDB" id="9790784at2"/>
<name>A0A0F6TR37_9GAMM</name>
<keyword evidence="4 6" id="KW-0720">Serine protease</keyword>
<feature type="compositionally biased region" description="Polar residues" evidence="7">
    <location>
        <begin position="706"/>
        <end position="716"/>
    </location>
</feature>
<feature type="active site" description="Charge relay system" evidence="5 6">
    <location>
        <position position="209"/>
    </location>
</feature>
<reference evidence="9 10" key="1">
    <citation type="submission" date="2015-02" db="EMBL/GenBank/DDBJ databases">
        <title>Complete genome sequence of Kangiella geojedonensis strain YCS-5T.</title>
        <authorList>
            <person name="Kim K.M."/>
        </authorList>
    </citation>
    <scope>NUCLEOTIDE SEQUENCE [LARGE SCALE GENOMIC DNA]</scope>
    <source>
        <strain evidence="9 10">YCS-5</strain>
    </source>
</reference>
<dbReference type="PROSITE" id="PS51272">
    <property type="entry name" value="SLH"/>
    <property type="match status" value="1"/>
</dbReference>
<dbReference type="PANTHER" id="PTHR43806:SF11">
    <property type="entry name" value="CEREVISIN-RELATED"/>
    <property type="match status" value="1"/>
</dbReference>
<evidence type="ECO:0000313" key="9">
    <source>
        <dbReference type="EMBL" id="AKE52025.1"/>
    </source>
</evidence>
<dbReference type="GO" id="GO:0004252">
    <property type="term" value="F:serine-type endopeptidase activity"/>
    <property type="evidence" value="ECO:0007669"/>
    <property type="project" value="UniProtKB-UniRule"/>
</dbReference>
<dbReference type="AlphaFoldDB" id="A0A0F6TR37"/>
<dbReference type="RefSeq" id="WP_046561145.1">
    <property type="nucleotide sequence ID" value="NZ_CP010975.1"/>
</dbReference>
<evidence type="ECO:0000256" key="6">
    <source>
        <dbReference type="PROSITE-ProRule" id="PRU01240"/>
    </source>
</evidence>
<feature type="active site" description="Charge relay system" evidence="5 6">
    <location>
        <position position="414"/>
    </location>
</feature>
<evidence type="ECO:0000256" key="4">
    <source>
        <dbReference type="ARBA" id="ARBA00022825"/>
    </source>
</evidence>
<gene>
    <name evidence="9" type="ORF">TQ33_1064</name>
</gene>
<sequence length="830" mass="86731">MGKQNMKTTSLFKSKPLQAAMLAAGLGVTSLGLSAKSLGPQLSEMLPTASEAEVFEVIVTFEGEGPASPLQLNALEQLGVTSGVSLQNVPIVGLLATKSQIDAIYSRDDVRSVWHNSELTYDNQGATQITGVDRLRADRSLRSQGMPFSGRGIGVVVNDSGVDGTHPDLKYPNHVVQNVLAQTNLRSFSDLAPITYQENIANTDIGGGHGTHVAGTIGGNGSMSSGEQEGVAPGAKIIGYGSGAGLFILDTLGGFDYALSHQFEYNIRVISNSFGSTSDVGSDFNPDHPTNVITKKLSDNGVIVVFSAGNSGNGEGTITGNFKKAPWVVTVAAGDKDGNLADFSSRGVKGKGGTVEIDGETFEWVDRPTITAPGVDIASARASLGSTSWLSIDSDIDLLPPAQVPYYTHSSGTSMSAPHISGVVALMLEADPSLNWRDVKRILQNTATNMPGLEPWEAGAGYVNAYAAVKAVLEESQDFGQTTKINRDFNAASLTSLARDFPTSVPFAPAGDNPGTTFNVDGDISLVMASAQVPDNTVALTLTSPTGKRYGSSIALPVLGENIAVVAPGEPGEWVIKAGGIGSVSGVALDPAGVTNGYAAPGTIQANIKMIRTDGFVGLDDVVGHPAQGFIEHAVSEQLVDGTANGFKPDRLLTRAEMADFLTLGAGIRQSNDAADKTFIDVKAANSASVNAVTQTGGALKDREQTQAPVMSGSASTFDPKGKVSKLDVAYSLMQSLGLEGVDSSYDGTNLTATFGDERVVIADQDMVPEGLKHYVQHAIDRGVLGVSFSVEQGPFDLEPTIVAHFSPQELMSRADFAVAMSRYYLSQSN</sequence>
<dbReference type="PANTHER" id="PTHR43806">
    <property type="entry name" value="PEPTIDASE S8"/>
    <property type="match status" value="1"/>
</dbReference>
<dbReference type="SUPFAM" id="SSF52743">
    <property type="entry name" value="Subtilisin-like"/>
    <property type="match status" value="1"/>
</dbReference>
<feature type="domain" description="SLH" evidence="8">
    <location>
        <begin position="614"/>
        <end position="676"/>
    </location>
</feature>
<dbReference type="EMBL" id="CP010975">
    <property type="protein sequence ID" value="AKE52025.1"/>
    <property type="molecule type" value="Genomic_DNA"/>
</dbReference>
<evidence type="ECO:0000256" key="2">
    <source>
        <dbReference type="ARBA" id="ARBA00022670"/>
    </source>
</evidence>
<dbReference type="InterPro" id="IPR022398">
    <property type="entry name" value="Peptidase_S8_His-AS"/>
</dbReference>
<evidence type="ECO:0000256" key="7">
    <source>
        <dbReference type="SAM" id="MobiDB-lite"/>
    </source>
</evidence>
<dbReference type="InterPro" id="IPR023828">
    <property type="entry name" value="Peptidase_S8_Ser-AS"/>
</dbReference>
<organism evidence="9 10">
    <name type="scientific">Kangiella geojedonensis</name>
    <dbReference type="NCBI Taxonomy" id="914150"/>
    <lineage>
        <taxon>Bacteria</taxon>
        <taxon>Pseudomonadati</taxon>
        <taxon>Pseudomonadota</taxon>
        <taxon>Gammaproteobacteria</taxon>
        <taxon>Kangiellales</taxon>
        <taxon>Kangiellaceae</taxon>
        <taxon>Kangiella</taxon>
    </lineage>
</organism>
<dbReference type="PATRIC" id="fig|914150.5.peg.1080"/>
<dbReference type="InterPro" id="IPR001119">
    <property type="entry name" value="SLH_dom"/>
</dbReference>
<keyword evidence="3 6" id="KW-0378">Hydrolase</keyword>
<feature type="active site" description="Charge relay system" evidence="5 6">
    <location>
        <position position="159"/>
    </location>
</feature>
<dbReference type="KEGG" id="kge:TQ33_1064"/>
<dbReference type="STRING" id="914150.TQ33_1064"/>
<dbReference type="InterPro" id="IPR015500">
    <property type="entry name" value="Peptidase_S8_subtilisin-rel"/>
</dbReference>
<feature type="region of interest" description="Disordered" evidence="7">
    <location>
        <begin position="697"/>
        <end position="716"/>
    </location>
</feature>
<dbReference type="Proteomes" id="UP000034071">
    <property type="component" value="Chromosome"/>
</dbReference>
<dbReference type="PROSITE" id="PS51892">
    <property type="entry name" value="SUBTILASE"/>
    <property type="match status" value="1"/>
</dbReference>
<dbReference type="PROSITE" id="PS00137">
    <property type="entry name" value="SUBTILASE_HIS"/>
    <property type="match status" value="1"/>
</dbReference>
<dbReference type="Pfam" id="PF00395">
    <property type="entry name" value="SLH"/>
    <property type="match status" value="1"/>
</dbReference>
<dbReference type="InterPro" id="IPR036852">
    <property type="entry name" value="Peptidase_S8/S53_dom_sf"/>
</dbReference>
<proteinExistence type="inferred from homology"/>
<comment type="similarity">
    <text evidence="1 6">Belongs to the peptidase S8 family.</text>
</comment>
<accession>A0A0F6TR37</accession>
<evidence type="ECO:0000256" key="1">
    <source>
        <dbReference type="ARBA" id="ARBA00011073"/>
    </source>
</evidence>
<keyword evidence="2 6" id="KW-0645">Protease</keyword>
<dbReference type="PRINTS" id="PR00723">
    <property type="entry name" value="SUBTILISIN"/>
</dbReference>
<dbReference type="InterPro" id="IPR050131">
    <property type="entry name" value="Peptidase_S8_subtilisin-like"/>
</dbReference>
<dbReference type="InterPro" id="IPR000209">
    <property type="entry name" value="Peptidase_S8/S53_dom"/>
</dbReference>